<dbReference type="Pfam" id="PF01614">
    <property type="entry name" value="IclR_C"/>
    <property type="match status" value="1"/>
</dbReference>
<evidence type="ECO:0000259" key="4">
    <source>
        <dbReference type="PROSITE" id="PS51077"/>
    </source>
</evidence>
<dbReference type="InterPro" id="IPR005471">
    <property type="entry name" value="Tscrpt_reg_IclR_N"/>
</dbReference>
<protein>
    <submittedName>
        <fullName evidence="6">IclR family transcriptional regulator</fullName>
    </submittedName>
</protein>
<dbReference type="InterPro" id="IPR014757">
    <property type="entry name" value="Tscrpt_reg_IclR_C"/>
</dbReference>
<evidence type="ECO:0000313" key="6">
    <source>
        <dbReference type="EMBL" id="TFE40524.1"/>
    </source>
</evidence>
<feature type="domain" description="HTH iclR-type" evidence="4">
    <location>
        <begin position="17"/>
        <end position="79"/>
    </location>
</feature>
<dbReference type="Proteomes" id="UP000297385">
    <property type="component" value="Unassembled WGS sequence"/>
</dbReference>
<dbReference type="GO" id="GO:0045892">
    <property type="term" value="P:negative regulation of DNA-templated transcription"/>
    <property type="evidence" value="ECO:0007669"/>
    <property type="project" value="TreeGrafter"/>
</dbReference>
<gene>
    <name evidence="6" type="ORF">E2553_27740</name>
</gene>
<sequence>MPERKAAQKQSRGTVSNRSLERGLEILSAFGPGAALLGNGDLVERTGLAKATVSRLTRTLAEAGYLEHDVGRKAYRLGVPVLSVAQAMRSGSTILLAAGPLMRAAAQERRINVGLAAADREDMVYLESIRYNQRASLRTIVSGQRIPMDLTALGRAHLSTLSKEEFVRMMARFEKRERGQWARVRAEIRDAVDSVHAHGYCGASWQPEVVAIAAPLAIPGHRTVVVNFSVRSVEPMQTIVTELSKPLLELRDQILAEVARMES</sequence>
<proteinExistence type="predicted"/>
<dbReference type="SUPFAM" id="SSF55781">
    <property type="entry name" value="GAF domain-like"/>
    <property type="match status" value="1"/>
</dbReference>
<dbReference type="Gene3D" id="3.30.450.40">
    <property type="match status" value="1"/>
</dbReference>
<dbReference type="InterPro" id="IPR036390">
    <property type="entry name" value="WH_DNA-bd_sf"/>
</dbReference>
<dbReference type="GO" id="GO:0003677">
    <property type="term" value="F:DNA binding"/>
    <property type="evidence" value="ECO:0007669"/>
    <property type="project" value="UniProtKB-KW"/>
</dbReference>
<feature type="domain" description="IclR-ED" evidence="5">
    <location>
        <begin position="73"/>
        <end position="263"/>
    </location>
</feature>
<keyword evidence="1" id="KW-0805">Transcription regulation</keyword>
<dbReference type="InterPro" id="IPR036388">
    <property type="entry name" value="WH-like_DNA-bd_sf"/>
</dbReference>
<evidence type="ECO:0000259" key="5">
    <source>
        <dbReference type="PROSITE" id="PS51078"/>
    </source>
</evidence>
<evidence type="ECO:0000256" key="2">
    <source>
        <dbReference type="ARBA" id="ARBA00023125"/>
    </source>
</evidence>
<name>A0A4Y8MSU0_9BURK</name>
<dbReference type="Gene3D" id="1.10.10.10">
    <property type="entry name" value="Winged helix-like DNA-binding domain superfamily/Winged helix DNA-binding domain"/>
    <property type="match status" value="1"/>
</dbReference>
<accession>A0A4Y8MSU0</accession>
<evidence type="ECO:0000313" key="7">
    <source>
        <dbReference type="Proteomes" id="UP000297385"/>
    </source>
</evidence>
<comment type="caution">
    <text evidence="6">The sequence shown here is derived from an EMBL/GenBank/DDBJ whole genome shotgun (WGS) entry which is preliminary data.</text>
</comment>
<dbReference type="EMBL" id="SNVI01000002">
    <property type="protein sequence ID" value="TFE40524.1"/>
    <property type="molecule type" value="Genomic_DNA"/>
</dbReference>
<evidence type="ECO:0000256" key="3">
    <source>
        <dbReference type="ARBA" id="ARBA00023163"/>
    </source>
</evidence>
<evidence type="ECO:0000256" key="1">
    <source>
        <dbReference type="ARBA" id="ARBA00023015"/>
    </source>
</evidence>
<organism evidence="6 7">
    <name type="scientific">Paraburkholderia dipogonis</name>
    <dbReference type="NCBI Taxonomy" id="1211383"/>
    <lineage>
        <taxon>Bacteria</taxon>
        <taxon>Pseudomonadati</taxon>
        <taxon>Pseudomonadota</taxon>
        <taxon>Betaproteobacteria</taxon>
        <taxon>Burkholderiales</taxon>
        <taxon>Burkholderiaceae</taxon>
        <taxon>Paraburkholderia</taxon>
    </lineage>
</organism>
<dbReference type="Pfam" id="PF09339">
    <property type="entry name" value="HTH_IclR"/>
    <property type="match status" value="1"/>
</dbReference>
<dbReference type="SUPFAM" id="SSF46785">
    <property type="entry name" value="Winged helix' DNA-binding domain"/>
    <property type="match status" value="1"/>
</dbReference>
<dbReference type="RefSeq" id="WP_134462723.1">
    <property type="nucleotide sequence ID" value="NZ_JBHMFL010000025.1"/>
</dbReference>
<dbReference type="GeneID" id="97306750"/>
<dbReference type="PROSITE" id="PS51077">
    <property type="entry name" value="HTH_ICLR"/>
    <property type="match status" value="1"/>
</dbReference>
<dbReference type="PROSITE" id="PS51078">
    <property type="entry name" value="ICLR_ED"/>
    <property type="match status" value="1"/>
</dbReference>
<keyword evidence="2" id="KW-0238">DNA-binding</keyword>
<keyword evidence="3" id="KW-0804">Transcription</keyword>
<dbReference type="InterPro" id="IPR050707">
    <property type="entry name" value="HTH_MetabolicPath_Reg"/>
</dbReference>
<reference evidence="6 7" key="1">
    <citation type="submission" date="2019-03" db="EMBL/GenBank/DDBJ databases">
        <title>Complete Genome Sequence of Paraburkholderia dipogonis ICMP 19430T, a Nitrogen-fixing Symbiont of the South African Invasive Legume Dipogon lignosus in New Zealand.</title>
        <authorList>
            <person name="De Meyer S.E."/>
        </authorList>
    </citation>
    <scope>NUCLEOTIDE SEQUENCE [LARGE SCALE GENOMIC DNA]</scope>
    <source>
        <strain evidence="6 7">ICMP 19430</strain>
    </source>
</reference>
<dbReference type="PANTHER" id="PTHR30136">
    <property type="entry name" value="HELIX-TURN-HELIX TRANSCRIPTIONAL REGULATOR, ICLR FAMILY"/>
    <property type="match status" value="1"/>
</dbReference>
<dbReference type="SMART" id="SM00346">
    <property type="entry name" value="HTH_ICLR"/>
    <property type="match status" value="1"/>
</dbReference>
<dbReference type="PANTHER" id="PTHR30136:SF33">
    <property type="entry name" value="TRANSCRIPTIONAL REGULATORY PROTEIN"/>
    <property type="match status" value="1"/>
</dbReference>
<dbReference type="InterPro" id="IPR029016">
    <property type="entry name" value="GAF-like_dom_sf"/>
</dbReference>
<dbReference type="GO" id="GO:0003700">
    <property type="term" value="F:DNA-binding transcription factor activity"/>
    <property type="evidence" value="ECO:0007669"/>
    <property type="project" value="TreeGrafter"/>
</dbReference>
<dbReference type="AlphaFoldDB" id="A0A4Y8MSU0"/>